<keyword evidence="6" id="KW-0828">Tyrosine catabolism</keyword>
<accession>A0A9W9J2H4</accession>
<dbReference type="InterPro" id="IPR029068">
    <property type="entry name" value="Glyas_Bleomycin-R_OHBP_Dase"/>
</dbReference>
<dbReference type="SUPFAM" id="SSF54593">
    <property type="entry name" value="Glyoxalase/Bleomycin resistance protein/Dihydroxybiphenyl dioxygenase"/>
    <property type="match status" value="1"/>
</dbReference>
<dbReference type="InterPro" id="IPR041736">
    <property type="entry name" value="4OHPhenylPyrv_dOase_N"/>
</dbReference>
<dbReference type="InterPro" id="IPR005956">
    <property type="entry name" value="4OHPhenylPyrv_dOase"/>
</dbReference>
<evidence type="ECO:0000256" key="3">
    <source>
        <dbReference type="ARBA" id="ARBA00013222"/>
    </source>
</evidence>
<evidence type="ECO:0000256" key="2">
    <source>
        <dbReference type="ARBA" id="ARBA00005877"/>
    </source>
</evidence>
<evidence type="ECO:0000256" key="4">
    <source>
        <dbReference type="ARBA" id="ARBA00022723"/>
    </source>
</evidence>
<feature type="domain" description="VOC" evidence="13">
    <location>
        <begin position="26"/>
        <end position="170"/>
    </location>
</feature>
<dbReference type="PANTHER" id="PTHR11959:SF1">
    <property type="entry name" value="4-HYDROXYPHENYLPYRUVATE DIOXYGENASE"/>
    <property type="match status" value="1"/>
</dbReference>
<evidence type="ECO:0000256" key="5">
    <source>
        <dbReference type="ARBA" id="ARBA00022737"/>
    </source>
</evidence>
<evidence type="ECO:0000256" key="10">
    <source>
        <dbReference type="ARBA" id="ARBA00023232"/>
    </source>
</evidence>
<dbReference type="CDD" id="cd07250">
    <property type="entry name" value="HPPD_C_like"/>
    <property type="match status" value="1"/>
</dbReference>
<feature type="binding site" evidence="12">
    <location>
        <position position="371"/>
    </location>
    <ligand>
        <name>Fe cation</name>
        <dbReference type="ChEBI" id="CHEBI:24875"/>
    </ligand>
</feature>
<dbReference type="FunFam" id="3.10.180.10:FF:000001">
    <property type="entry name" value="4-hydroxyphenylpyruvate dioxygenase"/>
    <property type="match status" value="1"/>
</dbReference>
<evidence type="ECO:0000256" key="8">
    <source>
        <dbReference type="ARBA" id="ARBA00023002"/>
    </source>
</evidence>
<keyword evidence="10" id="KW-0585">Phenylalanine catabolism</keyword>
<comment type="cofactor">
    <cofactor evidence="12">
        <name>Fe cation</name>
        <dbReference type="ChEBI" id="CHEBI:24875"/>
    </cofactor>
    <text evidence="12">Binds 1 Fe cation per subunit.</text>
</comment>
<dbReference type="GO" id="GO:0006559">
    <property type="term" value="P:L-phenylalanine catabolic process"/>
    <property type="evidence" value="ECO:0007669"/>
    <property type="project" value="UniProtKB-KW"/>
</dbReference>
<keyword evidence="9 12" id="KW-0408">Iron</keyword>
<dbReference type="Pfam" id="PF00903">
    <property type="entry name" value="Glyoxalase"/>
    <property type="match status" value="1"/>
</dbReference>
<dbReference type="EMBL" id="JAPQKP010000005">
    <property type="protein sequence ID" value="KAJ5189419.1"/>
    <property type="molecule type" value="Genomic_DNA"/>
</dbReference>
<keyword evidence="15" id="KW-1185">Reference proteome</keyword>
<dbReference type="InterPro" id="IPR004360">
    <property type="entry name" value="Glyas_Fos-R_dOase_dom"/>
</dbReference>
<sequence>MAPSAISNSPPPTNAVEESSVASYRGYDHVHWYVGNAKQAASYYITRMGFKRIAYKGLETGSRNICSHVIRNGDITFILTSPLRSLDQIDRFNPEEQVELKEIHDHLEKHGDAVKDVAFEVDNVDAVFFAAVKNGAKAVSNPKTLEDKGGRVKTATIQTYGQTTHTLIERSEYRGVFMPGYRAETGNEDPIAKFLPGVHLKRIDHCVGNQDWDEMDKICEYYEKALGFHRFWSVDDNEICTEFSALSSVVMASPNEIVKMPINEPAKGKKQSQIEEYVDFYNGAGVQHIALHTDDIIRDITNLKARGVEFIKVPETYYTDMQVRLKQSGLVLEESFETIRSLDILIDFDEGGYLLQLFTKHMMDRPTVFIEIIQRHNFEGFGAGNFKSLFEAIEREQELRGNLV</sequence>
<evidence type="ECO:0000313" key="14">
    <source>
        <dbReference type="EMBL" id="KAJ5189419.1"/>
    </source>
</evidence>
<evidence type="ECO:0000259" key="13">
    <source>
        <dbReference type="PROSITE" id="PS51819"/>
    </source>
</evidence>
<dbReference type="PIRSF" id="PIRSF009283">
    <property type="entry name" value="HPP_dOase"/>
    <property type="match status" value="1"/>
</dbReference>
<keyword evidence="7 14" id="KW-0223">Dioxygenase</keyword>
<dbReference type="PROSITE" id="PS51819">
    <property type="entry name" value="VOC"/>
    <property type="match status" value="2"/>
</dbReference>
<protein>
    <recommendedName>
        <fullName evidence="3 11">4-hydroxyphenylpyruvate dioxygenase</fullName>
    </recommendedName>
</protein>
<evidence type="ECO:0000256" key="11">
    <source>
        <dbReference type="PIRNR" id="PIRNR009283"/>
    </source>
</evidence>
<dbReference type="AlphaFoldDB" id="A0A9W9J2H4"/>
<evidence type="ECO:0000256" key="1">
    <source>
        <dbReference type="ARBA" id="ARBA00005162"/>
    </source>
</evidence>
<comment type="caution">
    <text evidence="14">The sequence shown here is derived from an EMBL/GenBank/DDBJ whole genome shotgun (WGS) entry which is preliminary data.</text>
</comment>
<dbReference type="OrthoDB" id="414569at2759"/>
<dbReference type="Proteomes" id="UP001150879">
    <property type="component" value="Unassembled WGS sequence"/>
</dbReference>
<dbReference type="PANTHER" id="PTHR11959">
    <property type="entry name" value="4-HYDROXYPHENYLPYRUVATE DIOXYGENASE"/>
    <property type="match status" value="1"/>
</dbReference>
<proteinExistence type="inferred from homology"/>
<dbReference type="CDD" id="cd08342">
    <property type="entry name" value="HPPD_N_like"/>
    <property type="match status" value="1"/>
</dbReference>
<dbReference type="NCBIfam" id="TIGR01263">
    <property type="entry name" value="4HPPD"/>
    <property type="match status" value="1"/>
</dbReference>
<gene>
    <name evidence="14" type="ORF">N7472_008433</name>
</gene>
<dbReference type="GO" id="GO:0046872">
    <property type="term" value="F:metal ion binding"/>
    <property type="evidence" value="ECO:0007669"/>
    <property type="project" value="UniProtKB-KW"/>
</dbReference>
<evidence type="ECO:0000256" key="9">
    <source>
        <dbReference type="ARBA" id="ARBA00023004"/>
    </source>
</evidence>
<keyword evidence="5" id="KW-0677">Repeat</keyword>
<evidence type="ECO:0000313" key="15">
    <source>
        <dbReference type="Proteomes" id="UP001150879"/>
    </source>
</evidence>
<feature type="binding site" evidence="12">
    <location>
        <position position="288"/>
    </location>
    <ligand>
        <name>Fe cation</name>
        <dbReference type="ChEBI" id="CHEBI:24875"/>
    </ligand>
</feature>
<feature type="binding site" evidence="12">
    <location>
        <position position="205"/>
    </location>
    <ligand>
        <name>Fe cation</name>
        <dbReference type="ChEBI" id="CHEBI:24875"/>
    </ligand>
</feature>
<evidence type="ECO:0000256" key="7">
    <source>
        <dbReference type="ARBA" id="ARBA00022964"/>
    </source>
</evidence>
<dbReference type="GO" id="GO:0003868">
    <property type="term" value="F:4-hydroxyphenylpyruvate dioxygenase activity"/>
    <property type="evidence" value="ECO:0007669"/>
    <property type="project" value="InterPro"/>
</dbReference>
<keyword evidence="4 12" id="KW-0479">Metal-binding</keyword>
<keyword evidence="8" id="KW-0560">Oxidoreductase</keyword>
<dbReference type="InterPro" id="IPR037523">
    <property type="entry name" value="VOC_core"/>
</dbReference>
<dbReference type="InterPro" id="IPR041735">
    <property type="entry name" value="4OHPhenylPyrv_dOase_C"/>
</dbReference>
<reference evidence="14" key="1">
    <citation type="submission" date="2022-11" db="EMBL/GenBank/DDBJ databases">
        <authorList>
            <person name="Petersen C."/>
        </authorList>
    </citation>
    <scope>NUCLEOTIDE SEQUENCE</scope>
    <source>
        <strain evidence="14">IBT 16849</strain>
    </source>
</reference>
<organism evidence="14 15">
    <name type="scientific">Penicillium cf. griseofulvum</name>
    <dbReference type="NCBI Taxonomy" id="2972120"/>
    <lineage>
        <taxon>Eukaryota</taxon>
        <taxon>Fungi</taxon>
        <taxon>Dikarya</taxon>
        <taxon>Ascomycota</taxon>
        <taxon>Pezizomycotina</taxon>
        <taxon>Eurotiomycetes</taxon>
        <taxon>Eurotiomycetidae</taxon>
        <taxon>Eurotiales</taxon>
        <taxon>Aspergillaceae</taxon>
        <taxon>Penicillium</taxon>
    </lineage>
</organism>
<dbReference type="FunFam" id="3.10.180.10:FF:000020">
    <property type="entry name" value="4-hydroxyphenylpyruvate dioxygenase"/>
    <property type="match status" value="1"/>
</dbReference>
<name>A0A9W9J2H4_9EURO</name>
<comment type="pathway">
    <text evidence="1">Amino-acid degradation; L-phenylalanine degradation; acetoacetate and fumarate from L-phenylalanine: step 3/6.</text>
</comment>
<evidence type="ECO:0000256" key="12">
    <source>
        <dbReference type="PIRSR" id="PIRSR009283-1"/>
    </source>
</evidence>
<dbReference type="GO" id="GO:0006572">
    <property type="term" value="P:L-tyrosine catabolic process"/>
    <property type="evidence" value="ECO:0007669"/>
    <property type="project" value="UniProtKB-KW"/>
</dbReference>
<evidence type="ECO:0000256" key="6">
    <source>
        <dbReference type="ARBA" id="ARBA00022878"/>
    </source>
</evidence>
<reference evidence="14" key="2">
    <citation type="journal article" date="2023" name="IMA Fungus">
        <title>Comparative genomic study of the Penicillium genus elucidates a diverse pangenome and 15 lateral gene transfer events.</title>
        <authorList>
            <person name="Petersen C."/>
            <person name="Sorensen T."/>
            <person name="Nielsen M.R."/>
            <person name="Sondergaard T.E."/>
            <person name="Sorensen J.L."/>
            <person name="Fitzpatrick D.A."/>
            <person name="Frisvad J.C."/>
            <person name="Nielsen K.L."/>
        </authorList>
    </citation>
    <scope>NUCLEOTIDE SEQUENCE</scope>
    <source>
        <strain evidence="14">IBT 16849</strain>
    </source>
</reference>
<feature type="domain" description="VOC" evidence="13">
    <location>
        <begin position="202"/>
        <end position="360"/>
    </location>
</feature>
<dbReference type="Gene3D" id="3.10.180.10">
    <property type="entry name" value="2,3-Dihydroxybiphenyl 1,2-Dioxygenase, domain 1"/>
    <property type="match status" value="2"/>
</dbReference>
<comment type="similarity">
    <text evidence="2 11">Belongs to the 4HPPD family.</text>
</comment>